<feature type="domain" description="Reverse transcriptase/retrotransposon-derived protein RNase H-like" evidence="3">
    <location>
        <begin position="745"/>
        <end position="794"/>
    </location>
</feature>
<dbReference type="InterPro" id="IPR050951">
    <property type="entry name" value="Retrovirus_Pol_polyprotein"/>
</dbReference>
<sequence length="934" mass="103468">MAGASELQELLAFDSSNHGQETGQGMAGDFPQLPLSKRSYARKPMRSMPPSTPTSPGSMAPHDVQKSMTAVTTVITGIMTRLTVLEKMKGVEPFQDMESSDATASKAAATPSRQLNHDLVDLVKSLADSVATLQASVDEPKKQAPHQILYHHQDRPLRFQKLEFTKFEGKTDPPISSNNESSKWMDSYWRRAHTIVASLHQASTYVLWASPAIKSSRRGSVVDFQNCPEAVLPRTVQLFTTGLQPPLSLDVEILNPRPTISRHRDEPCPQARAPQSVSGNDLQQGLMLMPPRAALPVPSTPLSAGRTTAVVEGCHVKHLFQAEMEERRRFSLCFNCNEKFGRGHNRLCQHIFLLDLANVDDTDDPGEPLEDSPQISRLAISVVRTSDTMQVHLQLGDTPLLALIDSGSAHIFIDEVALIPRGALKVTVANEQDFCALPLAGYDVVLGTQWLATLDPILWDFAALQMAFCHHNHQVCWQGVAGPPCPSPALCSHRDLHVSILDKFTTIFAKRSGMPPRRSRDHHINLLCGLMSVAILLYCYPASQKDERERQCAYMLVQGIIRHNTSAFPSPMLVVKKSDGFWRFYVDYHVLNTITVKDAYPISVVDELLDEPLCAEFFTKLDFHVAKTVFRTQDGLYECLAMPNIPSPDEHNPPPCSCVDSSSLERVIFGICAPSSTSCINAESIYYLSHTISATGVVADWPTTRSPRAVHGFLGLARYYKKFVKDIGFVATPLTALLRKEGFAWSEEEAAAFKALKTTITMASVLALPNFAQLSIVECDASSYGFGASNRQPHAIGLWRQVNGNPQASYSPCVIGGHIEYKAGSTNTDEATFHNVSGPRFDFVDRLRQAHSNPALVALAEEIKTKQHPAPWSLIDNVITFKRRLYIPLASTLLPEVITAIHDDCHKGIQRTLHHLHRDFILRSIVEYIRGLRS</sequence>
<reference evidence="4" key="1">
    <citation type="submission" date="2020-07" db="EMBL/GenBank/DDBJ databases">
        <title>Genome sequence and genetic diversity analysis of an under-domesticated orphan crop, white fonio (Digitaria exilis).</title>
        <authorList>
            <person name="Bennetzen J.L."/>
            <person name="Chen S."/>
            <person name="Ma X."/>
            <person name="Wang X."/>
            <person name="Yssel A.E.J."/>
            <person name="Chaluvadi S.R."/>
            <person name="Johnson M."/>
            <person name="Gangashetty P."/>
            <person name="Hamidou F."/>
            <person name="Sanogo M.D."/>
            <person name="Zwaenepoel A."/>
            <person name="Wallace J."/>
            <person name="Van De Peer Y."/>
            <person name="Van Deynze A."/>
        </authorList>
    </citation>
    <scope>NUCLEOTIDE SEQUENCE</scope>
    <source>
        <tissue evidence="4">Leaves</tissue>
    </source>
</reference>
<comment type="caution">
    <text evidence="4">The sequence shown here is derived from an EMBL/GenBank/DDBJ whole genome shotgun (WGS) entry which is preliminary data.</text>
</comment>
<dbReference type="PANTHER" id="PTHR37984:SF5">
    <property type="entry name" value="PROTEIN NYNRIN-LIKE"/>
    <property type="match status" value="1"/>
</dbReference>
<proteinExistence type="predicted"/>
<feature type="compositionally biased region" description="Low complexity" evidence="2">
    <location>
        <begin position="46"/>
        <end position="61"/>
    </location>
</feature>
<evidence type="ECO:0000259" key="3">
    <source>
        <dbReference type="Pfam" id="PF17919"/>
    </source>
</evidence>
<feature type="region of interest" description="Disordered" evidence="2">
    <location>
        <begin position="259"/>
        <end position="281"/>
    </location>
</feature>
<dbReference type="Gene3D" id="3.10.10.10">
    <property type="entry name" value="HIV Type 1 Reverse Transcriptase, subunit A, domain 1"/>
    <property type="match status" value="1"/>
</dbReference>
<evidence type="ECO:0000256" key="1">
    <source>
        <dbReference type="ARBA" id="ARBA00023268"/>
    </source>
</evidence>
<protein>
    <recommendedName>
        <fullName evidence="3">Reverse transcriptase/retrotransposon-derived protein RNase H-like domain-containing protein</fullName>
    </recommendedName>
</protein>
<name>A0A835B781_9POAL</name>
<dbReference type="FunFam" id="3.30.70.270:FF:000020">
    <property type="entry name" value="Transposon Tf2-6 polyprotein-like Protein"/>
    <property type="match status" value="1"/>
</dbReference>
<gene>
    <name evidence="4" type="ORF">HU200_041322</name>
</gene>
<dbReference type="Proteomes" id="UP000636709">
    <property type="component" value="Unassembled WGS sequence"/>
</dbReference>
<dbReference type="InterPro" id="IPR043128">
    <property type="entry name" value="Rev_trsase/Diguanyl_cyclase"/>
</dbReference>
<dbReference type="InterPro" id="IPR041577">
    <property type="entry name" value="RT_RNaseH_2"/>
</dbReference>
<feature type="region of interest" description="Disordered" evidence="2">
    <location>
        <begin position="42"/>
        <end position="62"/>
    </location>
</feature>
<dbReference type="InterPro" id="IPR043502">
    <property type="entry name" value="DNA/RNA_pol_sf"/>
</dbReference>
<keyword evidence="5" id="KW-1185">Reference proteome</keyword>
<evidence type="ECO:0000313" key="4">
    <source>
        <dbReference type="EMBL" id="KAF8690253.1"/>
    </source>
</evidence>
<dbReference type="OrthoDB" id="96655at2759"/>
<dbReference type="SUPFAM" id="SSF56672">
    <property type="entry name" value="DNA/RNA polymerases"/>
    <property type="match status" value="1"/>
</dbReference>
<dbReference type="PANTHER" id="PTHR37984">
    <property type="entry name" value="PROTEIN CBG26694"/>
    <property type="match status" value="1"/>
</dbReference>
<dbReference type="Pfam" id="PF17919">
    <property type="entry name" value="RT_RNaseH_2"/>
    <property type="match status" value="1"/>
</dbReference>
<dbReference type="CDD" id="cd00303">
    <property type="entry name" value="retropepsin_like"/>
    <property type="match status" value="1"/>
</dbReference>
<dbReference type="EMBL" id="JACEFO010001976">
    <property type="protein sequence ID" value="KAF8690253.1"/>
    <property type="molecule type" value="Genomic_DNA"/>
</dbReference>
<dbReference type="Gene3D" id="3.30.70.270">
    <property type="match status" value="1"/>
</dbReference>
<evidence type="ECO:0000313" key="5">
    <source>
        <dbReference type="Proteomes" id="UP000636709"/>
    </source>
</evidence>
<organism evidence="4 5">
    <name type="scientific">Digitaria exilis</name>
    <dbReference type="NCBI Taxonomy" id="1010633"/>
    <lineage>
        <taxon>Eukaryota</taxon>
        <taxon>Viridiplantae</taxon>
        <taxon>Streptophyta</taxon>
        <taxon>Embryophyta</taxon>
        <taxon>Tracheophyta</taxon>
        <taxon>Spermatophyta</taxon>
        <taxon>Magnoliopsida</taxon>
        <taxon>Liliopsida</taxon>
        <taxon>Poales</taxon>
        <taxon>Poaceae</taxon>
        <taxon>PACMAD clade</taxon>
        <taxon>Panicoideae</taxon>
        <taxon>Panicodae</taxon>
        <taxon>Paniceae</taxon>
        <taxon>Anthephorinae</taxon>
        <taxon>Digitaria</taxon>
    </lineage>
</organism>
<evidence type="ECO:0000256" key="2">
    <source>
        <dbReference type="SAM" id="MobiDB-lite"/>
    </source>
</evidence>
<accession>A0A835B781</accession>
<dbReference type="GO" id="GO:0003824">
    <property type="term" value="F:catalytic activity"/>
    <property type="evidence" value="ECO:0007669"/>
    <property type="project" value="UniProtKB-KW"/>
</dbReference>
<keyword evidence="1" id="KW-0511">Multifunctional enzyme</keyword>
<dbReference type="AlphaFoldDB" id="A0A835B781"/>